<gene>
    <name evidence="9" type="ORF">TRFO_03528</name>
</gene>
<accession>A0A1J4KQA4</accession>
<keyword evidence="5 7" id="KW-0472">Membrane</keyword>
<dbReference type="OrthoDB" id="60033at2759"/>
<evidence type="ECO:0000256" key="2">
    <source>
        <dbReference type="ARBA" id="ARBA00022692"/>
    </source>
</evidence>
<dbReference type="VEuPathDB" id="TrichDB:TRFO_03528"/>
<dbReference type="PANTHER" id="PTHR11920:SF335">
    <property type="entry name" value="GUANYLATE CYCLASE"/>
    <property type="match status" value="1"/>
</dbReference>
<dbReference type="Pfam" id="PF00211">
    <property type="entry name" value="Guanylate_cyc"/>
    <property type="match status" value="1"/>
</dbReference>
<dbReference type="PANTHER" id="PTHR11920">
    <property type="entry name" value="GUANYLYL CYCLASE"/>
    <property type="match status" value="1"/>
</dbReference>
<proteinExistence type="predicted"/>
<dbReference type="RefSeq" id="XP_068366224.1">
    <property type="nucleotide sequence ID" value="XM_068491352.1"/>
</dbReference>
<feature type="domain" description="Guanylate cyclase" evidence="8">
    <location>
        <begin position="529"/>
        <end position="661"/>
    </location>
</feature>
<evidence type="ECO:0000256" key="5">
    <source>
        <dbReference type="ARBA" id="ARBA00023136"/>
    </source>
</evidence>
<dbReference type="InterPro" id="IPR000014">
    <property type="entry name" value="PAS"/>
</dbReference>
<reference evidence="9" key="1">
    <citation type="submission" date="2016-10" db="EMBL/GenBank/DDBJ databases">
        <authorList>
            <person name="Benchimol M."/>
            <person name="Almeida L.G."/>
            <person name="Vasconcelos A.T."/>
            <person name="Perreira-Neves A."/>
            <person name="Rosa I.A."/>
            <person name="Tasca T."/>
            <person name="Bogo M.R."/>
            <person name="de Souza W."/>
        </authorList>
    </citation>
    <scope>NUCLEOTIDE SEQUENCE [LARGE SCALE GENOMIC DNA]</scope>
    <source>
        <strain evidence="9">K</strain>
    </source>
</reference>
<dbReference type="SMART" id="SM00044">
    <property type="entry name" value="CYCc"/>
    <property type="match status" value="1"/>
</dbReference>
<dbReference type="Proteomes" id="UP000179807">
    <property type="component" value="Unassembled WGS sequence"/>
</dbReference>
<organism evidence="9 10">
    <name type="scientific">Tritrichomonas foetus</name>
    <dbReference type="NCBI Taxonomy" id="1144522"/>
    <lineage>
        <taxon>Eukaryota</taxon>
        <taxon>Metamonada</taxon>
        <taxon>Parabasalia</taxon>
        <taxon>Tritrichomonadida</taxon>
        <taxon>Tritrichomonadidae</taxon>
        <taxon>Tritrichomonas</taxon>
    </lineage>
</organism>
<dbReference type="GO" id="GO:0007168">
    <property type="term" value="P:receptor guanylyl cyclase signaling pathway"/>
    <property type="evidence" value="ECO:0007669"/>
    <property type="project" value="TreeGrafter"/>
</dbReference>
<keyword evidence="4 7" id="KW-1133">Transmembrane helix</keyword>
<dbReference type="GO" id="GO:0004383">
    <property type="term" value="F:guanylate cyclase activity"/>
    <property type="evidence" value="ECO:0007669"/>
    <property type="project" value="TreeGrafter"/>
</dbReference>
<dbReference type="Gene3D" id="3.30.70.1230">
    <property type="entry name" value="Nucleotide cyclase"/>
    <property type="match status" value="1"/>
</dbReference>
<sequence length="710" mass="80007">MVLYIEISFILAYFIIIIIITFIEMRMLANDKNIVFKCLSSLPKNVVSQVAEGLRILKKDDMSDDGKDDTSRGLVNDSNSGEIVEVNKQEDNILKIFSTWSDNSSFRLGAVIIFVFLNILIYIICVVNIVLICNLYKEEIKMFKKVAPHLDNIPGAYAYFTASIIALNNICFTMSGETRIFKNTNTLVSRLNARMLKSEEYFNYAMYGKEGEDEYPFEKINEGIETHENASICADENAVPTNKVQMIECFTAEYQVVLMKARLQMIMRKHDLDRSVVISTRDDTVLILWYYGVVSLYNTFYYPMFEGIVDDMRVRLDSEITDSLPAIILCLILSICAVLATIFHAKRNEVCMHYVLKLLLSVPINAVITNNKIMAVIGGDFRDHSLDTANRDNEFYKQVVESLPDCVCVISKEGNIVLQANSAFVRIFGEDLLNTDLTLFEPLKPLFSSDNRTMNMEYQSMHFIVSLIAHHKYSIVTARDQTLMVKHNQLLKEEKAVSDRLLSSILPPNLVRRVQAGESNISFAVQTATILFLDIVEFTPWCASNSASTVMSTLNNFFKRLDAMLATHSTMTKVKCIGDCYMAAGGIFAEVNQPNTHAKEVCEFGLEAIEQLIELNEELSQTLRIRVGINTGGPIVAGVLGVGKPTFEILGPTINMAQQMEHHGVPMKVHISRSTYELIYGGSFDVKERGEIEVKNGKVSTYLINPPNIN</sequence>
<evidence type="ECO:0000256" key="4">
    <source>
        <dbReference type="ARBA" id="ARBA00022989"/>
    </source>
</evidence>
<evidence type="ECO:0000256" key="3">
    <source>
        <dbReference type="ARBA" id="ARBA00022741"/>
    </source>
</evidence>
<evidence type="ECO:0000256" key="7">
    <source>
        <dbReference type="SAM" id="Phobius"/>
    </source>
</evidence>
<name>A0A1J4KQA4_9EUKA</name>
<feature type="transmembrane region" description="Helical" evidence="7">
    <location>
        <begin position="7"/>
        <end position="23"/>
    </location>
</feature>
<evidence type="ECO:0000313" key="9">
    <source>
        <dbReference type="EMBL" id="OHT13088.1"/>
    </source>
</evidence>
<protein>
    <submittedName>
        <fullName evidence="9">Adenylate and Guanylate cyclase catalytic domain containing protein</fullName>
    </submittedName>
</protein>
<dbReference type="GO" id="GO:0005886">
    <property type="term" value="C:plasma membrane"/>
    <property type="evidence" value="ECO:0007669"/>
    <property type="project" value="TreeGrafter"/>
</dbReference>
<dbReference type="InterPro" id="IPR001054">
    <property type="entry name" value="A/G_cyclase"/>
</dbReference>
<dbReference type="SUPFAM" id="SSF55073">
    <property type="entry name" value="Nucleotide cyclase"/>
    <property type="match status" value="1"/>
</dbReference>
<dbReference type="GO" id="GO:0001653">
    <property type="term" value="F:peptide receptor activity"/>
    <property type="evidence" value="ECO:0007669"/>
    <property type="project" value="TreeGrafter"/>
</dbReference>
<dbReference type="InterPro" id="IPR050401">
    <property type="entry name" value="Cyclic_nucleotide_synthase"/>
</dbReference>
<evidence type="ECO:0000256" key="6">
    <source>
        <dbReference type="ARBA" id="ARBA00023239"/>
    </source>
</evidence>
<keyword evidence="6" id="KW-0456">Lyase</keyword>
<evidence type="ECO:0000313" key="10">
    <source>
        <dbReference type="Proteomes" id="UP000179807"/>
    </source>
</evidence>
<evidence type="ECO:0000256" key="1">
    <source>
        <dbReference type="ARBA" id="ARBA00004370"/>
    </source>
</evidence>
<dbReference type="GO" id="GO:0035556">
    <property type="term" value="P:intracellular signal transduction"/>
    <property type="evidence" value="ECO:0007669"/>
    <property type="project" value="InterPro"/>
</dbReference>
<keyword evidence="10" id="KW-1185">Reference proteome</keyword>
<dbReference type="EMBL" id="MLAK01000549">
    <property type="protein sequence ID" value="OHT13088.1"/>
    <property type="molecule type" value="Genomic_DNA"/>
</dbReference>
<feature type="transmembrane region" description="Helical" evidence="7">
    <location>
        <begin position="324"/>
        <end position="343"/>
    </location>
</feature>
<dbReference type="GO" id="GO:0000166">
    <property type="term" value="F:nucleotide binding"/>
    <property type="evidence" value="ECO:0007669"/>
    <property type="project" value="UniProtKB-KW"/>
</dbReference>
<dbReference type="InterPro" id="IPR029787">
    <property type="entry name" value="Nucleotide_cyclase"/>
</dbReference>
<dbReference type="GO" id="GO:0004016">
    <property type="term" value="F:adenylate cyclase activity"/>
    <property type="evidence" value="ECO:0007669"/>
    <property type="project" value="TreeGrafter"/>
</dbReference>
<comment type="subcellular location">
    <subcellularLocation>
        <location evidence="1">Membrane</location>
    </subcellularLocation>
</comment>
<keyword evidence="2 7" id="KW-0812">Transmembrane</keyword>
<dbReference type="AlphaFoldDB" id="A0A1J4KQA4"/>
<dbReference type="Pfam" id="PF13188">
    <property type="entry name" value="PAS_8"/>
    <property type="match status" value="1"/>
</dbReference>
<feature type="transmembrane region" description="Helical" evidence="7">
    <location>
        <begin position="284"/>
        <end position="304"/>
    </location>
</feature>
<comment type="caution">
    <text evidence="9">The sequence shown here is derived from an EMBL/GenBank/DDBJ whole genome shotgun (WGS) entry which is preliminary data.</text>
</comment>
<dbReference type="CDD" id="cd07302">
    <property type="entry name" value="CHD"/>
    <property type="match status" value="1"/>
</dbReference>
<dbReference type="GeneID" id="94826056"/>
<feature type="transmembrane region" description="Helical" evidence="7">
    <location>
        <begin position="108"/>
        <end position="136"/>
    </location>
</feature>
<dbReference type="PROSITE" id="PS50125">
    <property type="entry name" value="GUANYLATE_CYCLASE_2"/>
    <property type="match status" value="1"/>
</dbReference>
<keyword evidence="3" id="KW-0547">Nucleotide-binding</keyword>
<evidence type="ECO:0000259" key="8">
    <source>
        <dbReference type="PROSITE" id="PS50125"/>
    </source>
</evidence>